<dbReference type="PANTHER" id="PTHR34105:SF1">
    <property type="entry name" value="PROLINE-, GLUTAMIC ACID- AND LEUCINE-RICH PROTEIN 1"/>
    <property type="match status" value="1"/>
</dbReference>
<evidence type="ECO:0000313" key="1">
    <source>
        <dbReference type="EMBL" id="KAI5401194.1"/>
    </source>
</evidence>
<dbReference type="AlphaFoldDB" id="A0A9D4WGM2"/>
<name>A0A9D4WGM2_PEA</name>
<gene>
    <name evidence="1" type="ORF">KIW84_065879</name>
</gene>
<dbReference type="GO" id="GO:0006364">
    <property type="term" value="P:rRNA processing"/>
    <property type="evidence" value="ECO:0007669"/>
    <property type="project" value="TreeGrafter"/>
</dbReference>
<dbReference type="Gramene" id="Psat06G0587900-T1">
    <property type="protein sequence ID" value="KAI5401194.1"/>
    <property type="gene ID" value="KIW84_065879"/>
</dbReference>
<keyword evidence="2" id="KW-1185">Reference proteome</keyword>
<organism evidence="1 2">
    <name type="scientific">Pisum sativum</name>
    <name type="common">Garden pea</name>
    <name type="synonym">Lathyrus oleraceus</name>
    <dbReference type="NCBI Taxonomy" id="3888"/>
    <lineage>
        <taxon>Eukaryota</taxon>
        <taxon>Viridiplantae</taxon>
        <taxon>Streptophyta</taxon>
        <taxon>Embryophyta</taxon>
        <taxon>Tracheophyta</taxon>
        <taxon>Spermatophyta</taxon>
        <taxon>Magnoliopsida</taxon>
        <taxon>eudicotyledons</taxon>
        <taxon>Gunneridae</taxon>
        <taxon>Pentapetalae</taxon>
        <taxon>rosids</taxon>
        <taxon>fabids</taxon>
        <taxon>Fabales</taxon>
        <taxon>Fabaceae</taxon>
        <taxon>Papilionoideae</taxon>
        <taxon>50 kb inversion clade</taxon>
        <taxon>NPAAA clade</taxon>
        <taxon>Hologalegina</taxon>
        <taxon>IRL clade</taxon>
        <taxon>Fabeae</taxon>
        <taxon>Lathyrus</taxon>
    </lineage>
</organism>
<reference evidence="1 2" key="1">
    <citation type="journal article" date="2022" name="Nat. Genet.">
        <title>Improved pea reference genome and pan-genome highlight genomic features and evolutionary characteristics.</title>
        <authorList>
            <person name="Yang T."/>
            <person name="Liu R."/>
            <person name="Luo Y."/>
            <person name="Hu S."/>
            <person name="Wang D."/>
            <person name="Wang C."/>
            <person name="Pandey M.K."/>
            <person name="Ge S."/>
            <person name="Xu Q."/>
            <person name="Li N."/>
            <person name="Li G."/>
            <person name="Huang Y."/>
            <person name="Saxena R.K."/>
            <person name="Ji Y."/>
            <person name="Li M."/>
            <person name="Yan X."/>
            <person name="He Y."/>
            <person name="Liu Y."/>
            <person name="Wang X."/>
            <person name="Xiang C."/>
            <person name="Varshney R.K."/>
            <person name="Ding H."/>
            <person name="Gao S."/>
            <person name="Zong X."/>
        </authorList>
    </citation>
    <scope>NUCLEOTIDE SEQUENCE [LARGE SCALE GENOMIC DNA]</scope>
    <source>
        <strain evidence="1 2">cv. Zhongwan 6</strain>
    </source>
</reference>
<sequence length="179" mass="19719">MSSCCMLLTNAYQVKVNVPVRLLLVFVERILMVNGALPEMSLPFMTARQQENICSELPVSHICSLELLTAIVKATGSQPLPHAASIVRLITKYFKTCELPEIRIKVYSVAEIMLISMGVGMALCLLKEVSILLLLQVEYRGLIPLSTSMVEPLQLPSPFDCVLGGPWFQNGCGIKLLVL</sequence>
<evidence type="ECO:0000313" key="2">
    <source>
        <dbReference type="Proteomes" id="UP001058974"/>
    </source>
</evidence>
<dbReference type="Proteomes" id="UP001058974">
    <property type="component" value="Chromosome 6"/>
</dbReference>
<proteinExistence type="predicted"/>
<dbReference type="GO" id="GO:0005634">
    <property type="term" value="C:nucleus"/>
    <property type="evidence" value="ECO:0007669"/>
    <property type="project" value="TreeGrafter"/>
</dbReference>
<accession>A0A9D4WGM2</accession>
<dbReference type="EMBL" id="JAMSHJ010000006">
    <property type="protein sequence ID" value="KAI5401194.1"/>
    <property type="molecule type" value="Genomic_DNA"/>
</dbReference>
<protein>
    <submittedName>
        <fullName evidence="1">Uncharacterized protein</fullName>
    </submittedName>
</protein>
<comment type="caution">
    <text evidence="1">The sequence shown here is derived from an EMBL/GenBank/DDBJ whole genome shotgun (WGS) entry which is preliminary data.</text>
</comment>
<dbReference type="PANTHER" id="PTHR34105">
    <property type="entry name" value="PROLINE-, GLUTAMIC ACID- AND LEUCINE-RICH PROTEIN 1"/>
    <property type="match status" value="1"/>
</dbReference>